<dbReference type="InterPro" id="IPR007410">
    <property type="entry name" value="LpqE-like"/>
</dbReference>
<accession>A0A7R6P974</accession>
<keyword evidence="1" id="KW-0732">Signal</keyword>
<evidence type="ECO:0000313" key="3">
    <source>
        <dbReference type="Proteomes" id="UP000595663"/>
    </source>
</evidence>
<dbReference type="PANTHER" id="PTHR36302">
    <property type="entry name" value="BLR7088 PROTEIN"/>
    <property type="match status" value="1"/>
</dbReference>
<dbReference type="SUPFAM" id="SSF110087">
    <property type="entry name" value="DR1885-like metal-binding protein"/>
    <property type="match status" value="1"/>
</dbReference>
<dbReference type="OrthoDB" id="9796962at2"/>
<sequence length="158" mass="16985">MKKLITLVAALTLSASAFAEVSIDQPYARAVPPGQPNSAAFMTLNNTADTEVSLVSASSSVSNVAELHTHTNENGVMKMRQIPQITLKANEQVELKPGGLHIMLIGLKQNLVKGETVDLTLNFSDGSSKSLDISIKDVMSGMGHMKMHHGMPKKMQDQ</sequence>
<proteinExistence type="predicted"/>
<feature type="chain" id="PRO_5032462554" description="Copper chaperone PCu(A)C" evidence="1">
    <location>
        <begin position="20"/>
        <end position="158"/>
    </location>
</feature>
<evidence type="ECO:0000313" key="2">
    <source>
        <dbReference type="EMBL" id="BBB25732.1"/>
    </source>
</evidence>
<feature type="signal peptide" evidence="1">
    <location>
        <begin position="1"/>
        <end position="19"/>
    </location>
</feature>
<dbReference type="InterPro" id="IPR058248">
    <property type="entry name" value="Lxx211020-like"/>
</dbReference>
<dbReference type="Pfam" id="PF04314">
    <property type="entry name" value="PCuAC"/>
    <property type="match status" value="1"/>
</dbReference>
<dbReference type="RefSeq" id="WP_019621328.1">
    <property type="nucleotide sequence ID" value="NZ_AP014545.1"/>
</dbReference>
<keyword evidence="3" id="KW-1185">Reference proteome</keyword>
<dbReference type="AlphaFoldDB" id="A0A7R6P974"/>
<name>A0A7R6P974_9GAMM</name>
<reference evidence="2 3" key="1">
    <citation type="journal article" date="2008" name="Int. J. Syst. Evol. Microbiol.">
        <title>Amphritea japonica sp. nov. and Amphritea balenae sp. nov., isolated from the sediment adjacent to sperm whale carcasses off Kagoshima, Japan.</title>
        <authorList>
            <person name="Miyazaki M."/>
            <person name="Nogi Y."/>
            <person name="Fujiwara Y."/>
            <person name="Kawato M."/>
            <person name="Nagahama T."/>
            <person name="Kubokawa K."/>
            <person name="Horikoshi K."/>
        </authorList>
    </citation>
    <scope>NUCLEOTIDE SEQUENCE [LARGE SCALE GENOMIC DNA]</scope>
    <source>
        <strain evidence="2 3">ATCC BAA-1530</strain>
    </source>
</reference>
<evidence type="ECO:0000256" key="1">
    <source>
        <dbReference type="SAM" id="SignalP"/>
    </source>
</evidence>
<gene>
    <name evidence="2" type="ORF">AMJAP_1137</name>
</gene>
<dbReference type="InterPro" id="IPR036182">
    <property type="entry name" value="PCuAC_sf"/>
</dbReference>
<evidence type="ECO:0008006" key="4">
    <source>
        <dbReference type="Google" id="ProtNLM"/>
    </source>
</evidence>
<dbReference type="EMBL" id="AP014545">
    <property type="protein sequence ID" value="BBB25732.1"/>
    <property type="molecule type" value="Genomic_DNA"/>
</dbReference>
<dbReference type="PANTHER" id="PTHR36302:SF1">
    <property type="entry name" value="COPPER CHAPERONE PCU(A)C"/>
    <property type="match status" value="1"/>
</dbReference>
<protein>
    <recommendedName>
        <fullName evidence="4">Copper chaperone PCu(A)C</fullName>
    </recommendedName>
</protein>
<dbReference type="Gene3D" id="2.60.40.1890">
    <property type="entry name" value="PCu(A)C copper chaperone"/>
    <property type="match status" value="1"/>
</dbReference>
<dbReference type="KEGG" id="ajp:AMJAP_1137"/>
<dbReference type="Proteomes" id="UP000595663">
    <property type="component" value="Chromosome"/>
</dbReference>
<organism evidence="2 3">
    <name type="scientific">Amphritea japonica ATCC BAA-1530</name>
    <dbReference type="NCBI Taxonomy" id="1278309"/>
    <lineage>
        <taxon>Bacteria</taxon>
        <taxon>Pseudomonadati</taxon>
        <taxon>Pseudomonadota</taxon>
        <taxon>Gammaproteobacteria</taxon>
        <taxon>Oceanospirillales</taxon>
        <taxon>Oceanospirillaceae</taxon>
        <taxon>Amphritea</taxon>
    </lineage>
</organism>